<organism evidence="3 4">
    <name type="scientific">Entotheonella factor</name>
    <dbReference type="NCBI Taxonomy" id="1429438"/>
    <lineage>
        <taxon>Bacteria</taxon>
        <taxon>Pseudomonadati</taxon>
        <taxon>Nitrospinota/Tectimicrobiota group</taxon>
        <taxon>Candidatus Tectimicrobiota</taxon>
        <taxon>Candidatus Entotheonellia</taxon>
        <taxon>Candidatus Entotheonellales</taxon>
        <taxon>Candidatus Entotheonellaceae</taxon>
        <taxon>Candidatus Entotheonella</taxon>
    </lineage>
</organism>
<dbReference type="HOGENOM" id="CLU_033332_7_1_7"/>
<dbReference type="GO" id="GO:0000271">
    <property type="term" value="P:polysaccharide biosynthetic process"/>
    <property type="evidence" value="ECO:0007669"/>
    <property type="project" value="TreeGrafter"/>
</dbReference>
<gene>
    <name evidence="3" type="ORF">ETSY1_27055</name>
</gene>
<evidence type="ECO:0000313" key="3">
    <source>
        <dbReference type="EMBL" id="ETW96328.1"/>
    </source>
</evidence>
<evidence type="ECO:0000313" key="4">
    <source>
        <dbReference type="Proteomes" id="UP000019141"/>
    </source>
</evidence>
<dbReference type="PANTHER" id="PTHR30244:SF34">
    <property type="entry name" value="DTDP-4-AMINO-4,6-DIDEOXYGALACTOSE TRANSAMINASE"/>
    <property type="match status" value="1"/>
</dbReference>
<evidence type="ECO:0000256" key="2">
    <source>
        <dbReference type="RuleBase" id="RU004508"/>
    </source>
</evidence>
<comment type="similarity">
    <text evidence="1 2">Belongs to the DegT/DnrJ/EryC1 family.</text>
</comment>
<dbReference type="InterPro" id="IPR015421">
    <property type="entry name" value="PyrdxlP-dep_Trfase_major"/>
</dbReference>
<dbReference type="InterPro" id="IPR000653">
    <property type="entry name" value="DegT/StrS_aminotransferase"/>
</dbReference>
<dbReference type="Gene3D" id="3.90.1150.10">
    <property type="entry name" value="Aspartate Aminotransferase, domain 1"/>
    <property type="match status" value="1"/>
</dbReference>
<dbReference type="CDD" id="cd00616">
    <property type="entry name" value="AHBA_syn"/>
    <property type="match status" value="1"/>
</dbReference>
<dbReference type="EMBL" id="AZHW01000802">
    <property type="protein sequence ID" value="ETW96328.1"/>
    <property type="molecule type" value="Genomic_DNA"/>
</dbReference>
<dbReference type="SUPFAM" id="SSF53383">
    <property type="entry name" value="PLP-dependent transferases"/>
    <property type="match status" value="1"/>
</dbReference>
<dbReference type="GO" id="GO:0008483">
    <property type="term" value="F:transaminase activity"/>
    <property type="evidence" value="ECO:0007669"/>
    <property type="project" value="TreeGrafter"/>
</dbReference>
<sequence length="416" mass="45201">MANLAIAGGEPQRQQPYPSWPIWTQAEVDAVQAVVTSGRWISLQGTEVKQFETEFAAYHDAAYGIAVVNGTVALKLALTAAGVGVGDEVLMPGYTFVATATAALEIGAVPIFVDIDPETYTLDPIHAATLITPRTRAIVPVHLGGRPADMDAILDLAQEHDLAVIEDAAQAWGSAWNGAKVGALGQIGGISFQASKNITAGEGGMMLTNDPAIGEMARSLSNCGRQTDGLWYAHYVLGGNYRLSEFQGAVLRVQLQRYPEHLERRQANAAYLERSLAEIDGVSTMRSDPRVTANAYHLFFIRYDADAFGGVSKDRFIQALQAEGIQGVSGGYSLPVYRQPVMQAENFGLSTPPLFHGVHPNPPDYREVALPATDRACDNEAVWLRQSMLLGDRQDMDDIIEAILKLQRYRDELQDD</sequence>
<dbReference type="PATRIC" id="fig|1429438.4.peg.5163"/>
<dbReference type="PANTHER" id="PTHR30244">
    <property type="entry name" value="TRANSAMINASE"/>
    <property type="match status" value="1"/>
</dbReference>
<dbReference type="Proteomes" id="UP000019141">
    <property type="component" value="Unassembled WGS sequence"/>
</dbReference>
<protein>
    <recommendedName>
        <fullName evidence="5">Aminotransferase DegT</fullName>
    </recommendedName>
</protein>
<name>W4LE32_ENTF1</name>
<dbReference type="InterPro" id="IPR015422">
    <property type="entry name" value="PyrdxlP-dep_Trfase_small"/>
</dbReference>
<comment type="caution">
    <text evidence="3">The sequence shown here is derived from an EMBL/GenBank/DDBJ whole genome shotgun (WGS) entry which is preliminary data.</text>
</comment>
<reference evidence="3 4" key="1">
    <citation type="journal article" date="2014" name="Nature">
        <title>An environmental bacterial taxon with a large and distinct metabolic repertoire.</title>
        <authorList>
            <person name="Wilson M.C."/>
            <person name="Mori T."/>
            <person name="Ruckert C."/>
            <person name="Uria A.R."/>
            <person name="Helf M.J."/>
            <person name="Takada K."/>
            <person name="Gernert C."/>
            <person name="Steffens U.A."/>
            <person name="Heycke N."/>
            <person name="Schmitt S."/>
            <person name="Rinke C."/>
            <person name="Helfrich E.J."/>
            <person name="Brachmann A.O."/>
            <person name="Gurgui C."/>
            <person name="Wakimoto T."/>
            <person name="Kracht M."/>
            <person name="Crusemann M."/>
            <person name="Hentschel U."/>
            <person name="Abe I."/>
            <person name="Matsunaga S."/>
            <person name="Kalinowski J."/>
            <person name="Takeyama H."/>
            <person name="Piel J."/>
        </authorList>
    </citation>
    <scope>NUCLEOTIDE SEQUENCE [LARGE SCALE GENOMIC DNA]</scope>
    <source>
        <strain evidence="4">TSY1</strain>
    </source>
</reference>
<dbReference type="Pfam" id="PF01041">
    <property type="entry name" value="DegT_DnrJ_EryC1"/>
    <property type="match status" value="1"/>
</dbReference>
<dbReference type="AlphaFoldDB" id="W4LE32"/>
<dbReference type="InterPro" id="IPR015424">
    <property type="entry name" value="PyrdxlP-dep_Trfase"/>
</dbReference>
<accession>W4LE32</accession>
<dbReference type="GO" id="GO:0030170">
    <property type="term" value="F:pyridoxal phosphate binding"/>
    <property type="evidence" value="ECO:0007669"/>
    <property type="project" value="TreeGrafter"/>
</dbReference>
<keyword evidence="4" id="KW-1185">Reference proteome</keyword>
<keyword evidence="2" id="KW-0663">Pyridoxal phosphate</keyword>
<evidence type="ECO:0008006" key="5">
    <source>
        <dbReference type="Google" id="ProtNLM"/>
    </source>
</evidence>
<dbReference type="Gene3D" id="3.40.640.10">
    <property type="entry name" value="Type I PLP-dependent aspartate aminotransferase-like (Major domain)"/>
    <property type="match status" value="1"/>
</dbReference>
<evidence type="ECO:0000256" key="1">
    <source>
        <dbReference type="ARBA" id="ARBA00037999"/>
    </source>
</evidence>
<proteinExistence type="inferred from homology"/>